<keyword evidence="2" id="KW-0812">Transmembrane</keyword>
<evidence type="ECO:0000256" key="1">
    <source>
        <dbReference type="SAM" id="MobiDB-lite"/>
    </source>
</evidence>
<feature type="region of interest" description="Disordered" evidence="1">
    <location>
        <begin position="1"/>
        <end position="77"/>
    </location>
</feature>
<comment type="caution">
    <text evidence="3">The sequence shown here is derived from an EMBL/GenBank/DDBJ whole genome shotgun (WGS) entry which is preliminary data.</text>
</comment>
<feature type="compositionally biased region" description="Low complexity" evidence="1">
    <location>
        <begin position="39"/>
        <end position="49"/>
    </location>
</feature>
<keyword evidence="2" id="KW-0472">Membrane</keyword>
<name>A0A6H9WKZ3_9MICO</name>
<proteinExistence type="predicted"/>
<evidence type="ECO:0000313" key="3">
    <source>
        <dbReference type="EMBL" id="KAB1649823.1"/>
    </source>
</evidence>
<evidence type="ECO:0000256" key="2">
    <source>
        <dbReference type="SAM" id="Phobius"/>
    </source>
</evidence>
<reference evidence="3 4" key="1">
    <citation type="submission" date="2019-09" db="EMBL/GenBank/DDBJ databases">
        <title>Phylogeny of genus Pseudoclavibacter and closely related genus.</title>
        <authorList>
            <person name="Li Y."/>
        </authorList>
    </citation>
    <scope>NUCLEOTIDE SEQUENCE [LARGE SCALE GENOMIC DNA]</scope>
    <source>
        <strain evidence="3 4">EGI 60007</strain>
    </source>
</reference>
<feature type="transmembrane region" description="Helical" evidence="2">
    <location>
        <begin position="86"/>
        <end position="108"/>
    </location>
</feature>
<sequence>MSGAEQTSAVPGYEQTTAMPQQTSAYGQDSSTGFHHDPGAAQGASAAGAAGYGGAGWPPHQGDPAGSPAEGPRDGQKKPWYKRAAIMIPAIGGVVLLILAAIGIPLGIHLTNVAKGDQLADDFTAALEAHNSTWTQDEIDKVANVVVSEALAENADFNSQNSSVMSDFEARCEGVATAATTLETLAASPVPSLAEEDGADASAKYQEALETSNGLAERRAAVETLTGTGVEAMTALSEFCTVYPQYNSLLNTYVVNLTTTLQDSLTIANGSDIEFGNGLFITCTSSGGCPNYGTQEGRDAYANAIDATNTAYYSDTAELAGAQCFLPELEDVCATMASEYQATADAYAEAAQSMRTEQPNLTAGERPFPNTFDLLDAADQARAAADSAIDSAWQAADPNAAGDSGTGWQARSIKGILAGHETVVTDAVAQLGS</sequence>
<keyword evidence="4" id="KW-1185">Reference proteome</keyword>
<keyword evidence="2" id="KW-1133">Transmembrane helix</keyword>
<evidence type="ECO:0000313" key="4">
    <source>
        <dbReference type="Proteomes" id="UP000431744"/>
    </source>
</evidence>
<dbReference type="Proteomes" id="UP000431744">
    <property type="component" value="Unassembled WGS sequence"/>
</dbReference>
<dbReference type="RefSeq" id="WP_158028408.1">
    <property type="nucleotide sequence ID" value="NZ_BMHG01000001.1"/>
</dbReference>
<feature type="compositionally biased region" description="Polar residues" evidence="1">
    <location>
        <begin position="1"/>
        <end position="33"/>
    </location>
</feature>
<dbReference type="EMBL" id="WBJY01000001">
    <property type="protein sequence ID" value="KAB1649823.1"/>
    <property type="molecule type" value="Genomic_DNA"/>
</dbReference>
<dbReference type="OrthoDB" id="5114301at2"/>
<gene>
    <name evidence="3" type="ORF">F8O04_06230</name>
</gene>
<protein>
    <submittedName>
        <fullName evidence="3">Uncharacterized protein</fullName>
    </submittedName>
</protein>
<dbReference type="AlphaFoldDB" id="A0A6H9WKZ3"/>
<organism evidence="3 4">
    <name type="scientific">Pseudoclavibacter endophyticus</name>
    <dbReference type="NCBI Taxonomy" id="1778590"/>
    <lineage>
        <taxon>Bacteria</taxon>
        <taxon>Bacillati</taxon>
        <taxon>Actinomycetota</taxon>
        <taxon>Actinomycetes</taxon>
        <taxon>Micrococcales</taxon>
        <taxon>Microbacteriaceae</taxon>
        <taxon>Pseudoclavibacter</taxon>
    </lineage>
</organism>
<accession>A0A6H9WKZ3</accession>